<gene>
    <name evidence="2" type="ORF">LSH36_16g09031</name>
</gene>
<feature type="chain" id="PRO_5042103285" evidence="1">
    <location>
        <begin position="20"/>
        <end position="562"/>
    </location>
</feature>
<comment type="caution">
    <text evidence="2">The sequence shown here is derived from an EMBL/GenBank/DDBJ whole genome shotgun (WGS) entry which is preliminary data.</text>
</comment>
<dbReference type="AlphaFoldDB" id="A0AAD9NFW1"/>
<keyword evidence="3" id="KW-1185">Reference proteome</keyword>
<proteinExistence type="predicted"/>
<dbReference type="EMBL" id="JAODUP010000016">
    <property type="protein sequence ID" value="KAK2168535.1"/>
    <property type="molecule type" value="Genomic_DNA"/>
</dbReference>
<accession>A0AAD9NFW1</accession>
<evidence type="ECO:0000313" key="3">
    <source>
        <dbReference type="Proteomes" id="UP001208570"/>
    </source>
</evidence>
<dbReference type="Proteomes" id="UP001208570">
    <property type="component" value="Unassembled WGS sequence"/>
</dbReference>
<organism evidence="2 3">
    <name type="scientific">Paralvinella palmiformis</name>
    <dbReference type="NCBI Taxonomy" id="53620"/>
    <lineage>
        <taxon>Eukaryota</taxon>
        <taxon>Metazoa</taxon>
        <taxon>Spiralia</taxon>
        <taxon>Lophotrochozoa</taxon>
        <taxon>Annelida</taxon>
        <taxon>Polychaeta</taxon>
        <taxon>Sedentaria</taxon>
        <taxon>Canalipalpata</taxon>
        <taxon>Terebellida</taxon>
        <taxon>Terebelliformia</taxon>
        <taxon>Alvinellidae</taxon>
        <taxon>Paralvinella</taxon>
    </lineage>
</organism>
<protein>
    <submittedName>
        <fullName evidence="2">Uncharacterized protein</fullName>
    </submittedName>
</protein>
<name>A0AAD9NFW1_9ANNE</name>
<keyword evidence="1" id="KW-0732">Signal</keyword>
<evidence type="ECO:0000256" key="1">
    <source>
        <dbReference type="SAM" id="SignalP"/>
    </source>
</evidence>
<reference evidence="2" key="1">
    <citation type="journal article" date="2023" name="Mol. Biol. Evol.">
        <title>Third-Generation Sequencing Reveals the Adaptive Role of the Epigenome in Three Deep-Sea Polychaetes.</title>
        <authorList>
            <person name="Perez M."/>
            <person name="Aroh O."/>
            <person name="Sun Y."/>
            <person name="Lan Y."/>
            <person name="Juniper S.K."/>
            <person name="Young C.R."/>
            <person name="Angers B."/>
            <person name="Qian P.Y."/>
        </authorList>
    </citation>
    <scope>NUCLEOTIDE SEQUENCE</scope>
    <source>
        <strain evidence="2">P08H-3</strain>
    </source>
</reference>
<evidence type="ECO:0000313" key="2">
    <source>
        <dbReference type="EMBL" id="KAK2168535.1"/>
    </source>
</evidence>
<sequence length="562" mass="63378">MKTLFIMAVVYCIISFLAAICIASGHMTFKLSDNCSYVISVSDTPWLVSGPTYFRGDNVTYSTVDGSLKQSGPPTATNGSDILGPYKKVVHTWKAGQQEVHTAVRYYNNVQAVVFSQNSQQNTIDWGVMGEVDNLPSGYQYDTVVYYSDKGINMAMEKWGKALRKWYGRSTSAQEMDSSINYIGYYTDNGIYIQHDSMASCWSQQILTFWDYLLGGAKQWGLVVYEQDWLNYQVEKFSPLHKDVSLGRRWLHQMGEAAKRFDMQIQYCMALPRHLMASLEVPVVSQVRASIDYQLLKNQWNIGITSLFAHAMGVAPFKDNLWTKCIQPGNVYNKTEPYPLLQLIVALLSTGPVGIGDRVGYTDAKLVNSCRSVAILFANKAKHLHTSLKPLIFGDDFGPDGEVWSTYSDISGIKFGIIFCPIIRKDYLLKPKDIGIPDVQYAVYSYTFHIMYDHVAPFDSKHPLMLHNCTNDNVCMYYASPIIMIRSKPLIILGEMSKLVPMSPCRVRSLTYDTADVSIVIVGKPGEVIDFYFIYGDLHQHTHCIITGSGRATISWSKQVCY</sequence>
<feature type="signal peptide" evidence="1">
    <location>
        <begin position="1"/>
        <end position="19"/>
    </location>
</feature>